<feature type="transmembrane region" description="Helical" evidence="7">
    <location>
        <begin position="243"/>
        <end position="262"/>
    </location>
</feature>
<dbReference type="PANTHER" id="PTHR44757:SF2">
    <property type="entry name" value="BIOFILM ARCHITECTURE MAINTENANCE PROTEIN MBAA"/>
    <property type="match status" value="1"/>
</dbReference>
<evidence type="ECO:0000256" key="4">
    <source>
        <dbReference type="ARBA" id="ARBA00022989"/>
    </source>
</evidence>
<feature type="transmembrane region" description="Helical" evidence="7">
    <location>
        <begin position="196"/>
        <end position="214"/>
    </location>
</feature>
<evidence type="ECO:0000259" key="10">
    <source>
        <dbReference type="PROSITE" id="PS50887"/>
    </source>
</evidence>
<dbReference type="InterPro" id="IPR043128">
    <property type="entry name" value="Rev_trsase/Diguanyl_cyclase"/>
</dbReference>
<evidence type="ECO:0000256" key="7">
    <source>
        <dbReference type="SAM" id="Phobius"/>
    </source>
</evidence>
<organism evidence="11 12">
    <name type="scientific">Sphingomonas abaci</name>
    <dbReference type="NCBI Taxonomy" id="237611"/>
    <lineage>
        <taxon>Bacteria</taxon>
        <taxon>Pseudomonadati</taxon>
        <taxon>Pseudomonadota</taxon>
        <taxon>Alphaproteobacteria</taxon>
        <taxon>Sphingomonadales</taxon>
        <taxon>Sphingomonadaceae</taxon>
        <taxon>Sphingomonas</taxon>
    </lineage>
</organism>
<dbReference type="Gene3D" id="3.30.70.270">
    <property type="match status" value="1"/>
</dbReference>
<evidence type="ECO:0000256" key="1">
    <source>
        <dbReference type="ARBA" id="ARBA00004651"/>
    </source>
</evidence>
<dbReference type="InterPro" id="IPR029787">
    <property type="entry name" value="Nucleotide_cyclase"/>
</dbReference>
<keyword evidence="3 7" id="KW-0812">Transmembrane</keyword>
<dbReference type="PANTHER" id="PTHR44757">
    <property type="entry name" value="DIGUANYLATE CYCLASE DGCP"/>
    <property type="match status" value="1"/>
</dbReference>
<dbReference type="Pfam" id="PF08448">
    <property type="entry name" value="PAS_4"/>
    <property type="match status" value="1"/>
</dbReference>
<dbReference type="InterPro" id="IPR013656">
    <property type="entry name" value="PAS_4"/>
</dbReference>
<feature type="domain" description="GGDEF" evidence="10">
    <location>
        <begin position="465"/>
        <end position="601"/>
    </location>
</feature>
<evidence type="ECO:0000256" key="3">
    <source>
        <dbReference type="ARBA" id="ARBA00022692"/>
    </source>
</evidence>
<feature type="region of interest" description="Disordered" evidence="6">
    <location>
        <begin position="586"/>
        <end position="608"/>
    </location>
</feature>
<dbReference type="Pfam" id="PF00990">
    <property type="entry name" value="GGDEF"/>
    <property type="match status" value="1"/>
</dbReference>
<dbReference type="InterPro" id="IPR052155">
    <property type="entry name" value="Biofilm_reg_signaling"/>
</dbReference>
<gene>
    <name evidence="11" type="ORF">GGQ96_003777</name>
</gene>
<dbReference type="SUPFAM" id="SSF55073">
    <property type="entry name" value="Nucleotide cyclase"/>
    <property type="match status" value="1"/>
</dbReference>
<keyword evidence="4 7" id="KW-1133">Transmembrane helix</keyword>
<dbReference type="NCBIfam" id="TIGR00254">
    <property type="entry name" value="GGDEF"/>
    <property type="match status" value="1"/>
</dbReference>
<protein>
    <submittedName>
        <fullName evidence="11">Diguanylate cyclase (GGDEF)-like protein/PAS domain S-box-containing protein</fullName>
    </submittedName>
</protein>
<feature type="transmembrane region" description="Helical" evidence="7">
    <location>
        <begin position="18"/>
        <end position="35"/>
    </location>
</feature>
<dbReference type="InterPro" id="IPR035965">
    <property type="entry name" value="PAS-like_dom_sf"/>
</dbReference>
<dbReference type="Gene3D" id="3.30.450.20">
    <property type="entry name" value="PAS domain"/>
    <property type="match status" value="1"/>
</dbReference>
<dbReference type="SUPFAM" id="SSF55785">
    <property type="entry name" value="PYP-like sensor domain (PAS domain)"/>
    <property type="match status" value="1"/>
</dbReference>
<sequence>MSLNKDMVQRWRSEAPQALLLGFGYFVAALLAVRYTRLNGGVALLWIATPLLAVDLRYRPKRSWVLRMAACAIASAAATSLQGLGASVAVPLAITNIFEGTAIAWLMRRFEPVPTHLTSVRELCILVIVAGLVVPALTAAPAGVLAHFAAGVPIRPNIFSWFCAHALGTLTVMPIVKLAIGGDILGWARKVDRREALEAAALTALMVAVTGLAFATRFPLLYVPFVPLMLLVFRLGRLGAAISLLVLTAVGTVCTAEGLGPITPPGTEIGTKLQLFQLYLVVATLIALPAATELKRRKLLFSDVQEGAALHKIIADRSGEIIMAVDADGTIRFASPSLAEIAGYTPASVTGRFARDIVAKEDVDSITYAHKNAMADPDATVMFEFRARKASGALAWFESHARAICNESGAATGTVNVVREVSRRKARELTLARAASTDPLTGLPNRRVFAAAYDEVTTDLKDAGSQSYVALFDLDHFKQINDRFGHLAGDEILQAFADILRANVRSNDTVARLGGEEFGVLFCGVNLEKAQEACERVRAQLAAAIVEAPSGEEVRTTVSVGLAAAGATTTLENALQAAMPRFIEPRTGAETGSQSRLERTAARARECG</sequence>
<evidence type="ECO:0000259" key="8">
    <source>
        <dbReference type="PROSITE" id="PS50112"/>
    </source>
</evidence>
<dbReference type="AlphaFoldDB" id="A0A7W7AM52"/>
<dbReference type="PROSITE" id="PS50887">
    <property type="entry name" value="GGDEF"/>
    <property type="match status" value="1"/>
</dbReference>
<dbReference type="InterPro" id="IPR007895">
    <property type="entry name" value="MASE1"/>
</dbReference>
<feature type="transmembrane region" description="Helical" evidence="7">
    <location>
        <begin position="65"/>
        <end position="82"/>
    </location>
</feature>
<dbReference type="CDD" id="cd01949">
    <property type="entry name" value="GGDEF"/>
    <property type="match status" value="1"/>
</dbReference>
<evidence type="ECO:0000259" key="9">
    <source>
        <dbReference type="PROSITE" id="PS50113"/>
    </source>
</evidence>
<keyword evidence="2" id="KW-1003">Cell membrane</keyword>
<dbReference type="NCBIfam" id="TIGR00229">
    <property type="entry name" value="sensory_box"/>
    <property type="match status" value="1"/>
</dbReference>
<evidence type="ECO:0000313" key="12">
    <source>
        <dbReference type="Proteomes" id="UP000574769"/>
    </source>
</evidence>
<name>A0A7W7AM52_9SPHN</name>
<feature type="transmembrane region" description="Helical" evidence="7">
    <location>
        <begin position="123"/>
        <end position="146"/>
    </location>
</feature>
<evidence type="ECO:0000313" key="11">
    <source>
        <dbReference type="EMBL" id="MBB4619618.1"/>
    </source>
</evidence>
<feature type="transmembrane region" description="Helical" evidence="7">
    <location>
        <begin position="274"/>
        <end position="292"/>
    </location>
</feature>
<dbReference type="GO" id="GO:0005886">
    <property type="term" value="C:plasma membrane"/>
    <property type="evidence" value="ECO:0007669"/>
    <property type="project" value="UniProtKB-SubCell"/>
</dbReference>
<dbReference type="PROSITE" id="PS50113">
    <property type="entry name" value="PAC"/>
    <property type="match status" value="1"/>
</dbReference>
<dbReference type="SMART" id="SM00267">
    <property type="entry name" value="GGDEF"/>
    <property type="match status" value="1"/>
</dbReference>
<evidence type="ECO:0000256" key="6">
    <source>
        <dbReference type="SAM" id="MobiDB-lite"/>
    </source>
</evidence>
<keyword evidence="12" id="KW-1185">Reference proteome</keyword>
<feature type="domain" description="PAS" evidence="8">
    <location>
        <begin position="322"/>
        <end position="377"/>
    </location>
</feature>
<dbReference type="EMBL" id="JACHNY010000012">
    <property type="protein sequence ID" value="MBB4619618.1"/>
    <property type="molecule type" value="Genomic_DNA"/>
</dbReference>
<dbReference type="SMART" id="SM00091">
    <property type="entry name" value="PAS"/>
    <property type="match status" value="1"/>
</dbReference>
<dbReference type="Pfam" id="PF05231">
    <property type="entry name" value="MASE1"/>
    <property type="match status" value="1"/>
</dbReference>
<feature type="domain" description="PAC" evidence="9">
    <location>
        <begin position="381"/>
        <end position="433"/>
    </location>
</feature>
<feature type="transmembrane region" description="Helical" evidence="7">
    <location>
        <begin position="88"/>
        <end position="107"/>
    </location>
</feature>
<accession>A0A7W7AM52</accession>
<feature type="compositionally biased region" description="Basic and acidic residues" evidence="6">
    <location>
        <begin position="596"/>
        <end position="608"/>
    </location>
</feature>
<dbReference type="Proteomes" id="UP000574769">
    <property type="component" value="Unassembled WGS sequence"/>
</dbReference>
<dbReference type="InterPro" id="IPR000160">
    <property type="entry name" value="GGDEF_dom"/>
</dbReference>
<comment type="subcellular location">
    <subcellularLocation>
        <location evidence="1">Cell membrane</location>
        <topology evidence="1">Multi-pass membrane protein</topology>
    </subcellularLocation>
</comment>
<keyword evidence="5 7" id="KW-0472">Membrane</keyword>
<dbReference type="InterPro" id="IPR000700">
    <property type="entry name" value="PAS-assoc_C"/>
</dbReference>
<feature type="transmembrane region" description="Helical" evidence="7">
    <location>
        <begin position="158"/>
        <end position="176"/>
    </location>
</feature>
<comment type="caution">
    <text evidence="11">The sequence shown here is derived from an EMBL/GenBank/DDBJ whole genome shotgun (WGS) entry which is preliminary data.</text>
</comment>
<evidence type="ECO:0000256" key="5">
    <source>
        <dbReference type="ARBA" id="ARBA00023136"/>
    </source>
</evidence>
<reference evidence="11 12" key="1">
    <citation type="submission" date="2020-08" db="EMBL/GenBank/DDBJ databases">
        <title>Genomic Encyclopedia of Type Strains, Phase IV (KMG-IV): sequencing the most valuable type-strain genomes for metagenomic binning, comparative biology and taxonomic classification.</title>
        <authorList>
            <person name="Goeker M."/>
        </authorList>
    </citation>
    <scope>NUCLEOTIDE SEQUENCE [LARGE SCALE GENOMIC DNA]</scope>
    <source>
        <strain evidence="11 12">DSM 15867</strain>
    </source>
</reference>
<dbReference type="PROSITE" id="PS50112">
    <property type="entry name" value="PAS"/>
    <property type="match status" value="1"/>
</dbReference>
<dbReference type="CDD" id="cd00130">
    <property type="entry name" value="PAS"/>
    <property type="match status" value="1"/>
</dbReference>
<dbReference type="InterPro" id="IPR000014">
    <property type="entry name" value="PAS"/>
</dbReference>
<proteinExistence type="predicted"/>
<dbReference type="RefSeq" id="WP_184116870.1">
    <property type="nucleotide sequence ID" value="NZ_JACHNY010000012.1"/>
</dbReference>
<evidence type="ECO:0000256" key="2">
    <source>
        <dbReference type="ARBA" id="ARBA00022475"/>
    </source>
</evidence>